<dbReference type="EMBL" id="AMSI01000028">
    <property type="protein sequence ID" value="EKF40025.1"/>
    <property type="molecule type" value="Genomic_DNA"/>
</dbReference>
<dbReference type="Proteomes" id="UP000007374">
    <property type="component" value="Unassembled WGS sequence"/>
</dbReference>
<protein>
    <submittedName>
        <fullName evidence="1">Phage integrase</fullName>
    </submittedName>
</protein>
<dbReference type="RefSeq" id="WP_009452843.1">
    <property type="nucleotide sequence ID" value="NZ_AMSI01000028.1"/>
</dbReference>
<evidence type="ECO:0000313" key="1">
    <source>
        <dbReference type="EMBL" id="EKF40025.1"/>
    </source>
</evidence>
<sequence length="81" mass="8955">MSTLNLPMVVPTKKAWNHSRVIGQKRPLLPKHVWAIRVQLELAGTVSDLALFNMAVDSKLRGCDLVQLKAADEPRISVALP</sequence>
<comment type="caution">
    <text evidence="1">The sequence shown here is derived from an EMBL/GenBank/DDBJ whole genome shotgun (WGS) entry which is preliminary data.</text>
</comment>
<evidence type="ECO:0000313" key="2">
    <source>
        <dbReference type="Proteomes" id="UP000007374"/>
    </source>
</evidence>
<gene>
    <name evidence="1" type="ORF">NA8A_23038</name>
</gene>
<accession>K2NKS9</accession>
<dbReference type="AlphaFoldDB" id="K2NKS9"/>
<name>K2NKS9_9HYPH</name>
<proteinExistence type="predicted"/>
<reference evidence="1 2" key="1">
    <citation type="journal article" date="2012" name="J. Bacteriol.">
        <title>Genome Sequence of Nitratireductor indicus Type Strain C115.</title>
        <authorList>
            <person name="Lai Q."/>
            <person name="Li G."/>
            <person name="Yu Z."/>
            <person name="Shao Z."/>
        </authorList>
    </citation>
    <scope>NUCLEOTIDE SEQUENCE [LARGE SCALE GENOMIC DNA]</scope>
    <source>
        <strain evidence="1 2">C115</strain>
    </source>
</reference>
<organism evidence="1 2">
    <name type="scientific">Nitratireductor indicus C115</name>
    <dbReference type="NCBI Taxonomy" id="1231190"/>
    <lineage>
        <taxon>Bacteria</taxon>
        <taxon>Pseudomonadati</taxon>
        <taxon>Pseudomonadota</taxon>
        <taxon>Alphaproteobacteria</taxon>
        <taxon>Hyphomicrobiales</taxon>
        <taxon>Phyllobacteriaceae</taxon>
        <taxon>Nitratireductor</taxon>
    </lineage>
</organism>
<dbReference type="PATRIC" id="fig|1231190.3.peg.4748"/>
<keyword evidence="2" id="KW-1185">Reference proteome</keyword>
<dbReference type="eggNOG" id="COG0582">
    <property type="taxonomic scope" value="Bacteria"/>
</dbReference>